<accession>A0A3C1KNE8</accession>
<comment type="caution">
    <text evidence="2">The sequence shown here is derived from an EMBL/GenBank/DDBJ whole genome shotgun (WGS) entry which is preliminary data.</text>
</comment>
<reference evidence="2 3" key="1">
    <citation type="journal article" date="2018" name="Nat. Biotechnol.">
        <title>A standardized bacterial taxonomy based on genome phylogeny substantially revises the tree of life.</title>
        <authorList>
            <person name="Parks D.H."/>
            <person name="Chuvochina M."/>
            <person name="Waite D.W."/>
            <person name="Rinke C."/>
            <person name="Skarshewski A."/>
            <person name="Chaumeil P.A."/>
            <person name="Hugenholtz P."/>
        </authorList>
    </citation>
    <scope>NUCLEOTIDE SEQUENCE [LARGE SCALE GENOMIC DNA]</scope>
    <source>
        <strain evidence="2">UBA9158</strain>
    </source>
</reference>
<dbReference type="Pfam" id="PF03230">
    <property type="entry name" value="Antirestrict"/>
    <property type="match status" value="1"/>
</dbReference>
<dbReference type="Proteomes" id="UP000259273">
    <property type="component" value="Unassembled WGS sequence"/>
</dbReference>
<dbReference type="InterPro" id="IPR004914">
    <property type="entry name" value="Antirestrict"/>
</dbReference>
<dbReference type="STRING" id="1121937.GCA_000423125_03811"/>
<gene>
    <name evidence="2" type="ORF">DCP75_09835</name>
</gene>
<evidence type="ECO:0000313" key="2">
    <source>
        <dbReference type="EMBL" id="HAN27998.1"/>
    </source>
</evidence>
<evidence type="ECO:0000256" key="1">
    <source>
        <dbReference type="ARBA" id="ARBA00008618"/>
    </source>
</evidence>
<proteinExistence type="inferred from homology"/>
<dbReference type="EMBL" id="DMND01000133">
    <property type="protein sequence ID" value="HAN27998.1"/>
    <property type="molecule type" value="Genomic_DNA"/>
</dbReference>
<protein>
    <submittedName>
        <fullName evidence="2">Antirestriction protein</fullName>
    </submittedName>
</protein>
<evidence type="ECO:0000313" key="3">
    <source>
        <dbReference type="Proteomes" id="UP000259273"/>
    </source>
</evidence>
<dbReference type="AlphaFoldDB" id="A0A3C1KNE8"/>
<dbReference type="InterPro" id="IPR042297">
    <property type="entry name" value="Antirestriction_sf"/>
</dbReference>
<organism evidence="2 3">
    <name type="scientific">Haliea salexigens</name>
    <dbReference type="NCBI Taxonomy" id="287487"/>
    <lineage>
        <taxon>Bacteria</taxon>
        <taxon>Pseudomonadati</taxon>
        <taxon>Pseudomonadota</taxon>
        <taxon>Gammaproteobacteria</taxon>
        <taxon>Cellvibrionales</taxon>
        <taxon>Halieaceae</taxon>
        <taxon>Haliea</taxon>
    </lineage>
</organism>
<sequence length="157" mass="17946">MSVQQKVVFYAARPTRFGAILEDAPISRRLVREDQRLGFFPKYAGKYFLQLEAMIFQTMDRLCPDYNGGMWDMWELSNGGCYLSPDLPDNQVRMVCEGNCFEGTLSTDAAGIVISLVAINHLAWSVPEPEHFNTLFYALREWALEHAECQDILRAID</sequence>
<name>A0A3C1KNE8_9GAMM</name>
<comment type="similarity">
    <text evidence="1">Belongs to the antirestriction protein family.</text>
</comment>
<dbReference type="Gene3D" id="3.30.70.3580">
    <property type="entry name" value="Antirestriction protein"/>
    <property type="match status" value="1"/>
</dbReference>